<proteinExistence type="predicted"/>
<accession>A0A2V4RKV4</accession>
<sequence>MTVDADREATFKLQLEGFRLEDVPLKQLAEYIHLLSNLLGSPKTTHLTSVTTGSVRMPIAVSPEGLPAVLERMAMAMHEDGGAARAAYEALDSCLAANGGHGWIEDCFTGKKILSLPGVKNLASPLPAFWQDDTLQGRLVAIAYRISEDDFSGRIQNATGIEFFQCSEAVAKGLAPLYLQYLRLYGKARWQRRANGEWKLREFKADRAVVLKNDNLVSIREEIKKAGGFGIENPDDSFNELMDVRG</sequence>
<evidence type="ECO:0000313" key="2">
    <source>
        <dbReference type="Proteomes" id="UP000247371"/>
    </source>
</evidence>
<dbReference type="RefSeq" id="WP_146222719.1">
    <property type="nucleotide sequence ID" value="NZ_NKUB01000051.1"/>
</dbReference>
<dbReference type="AlphaFoldDB" id="A0A2V4RKV4"/>
<evidence type="ECO:0000313" key="1">
    <source>
        <dbReference type="EMBL" id="PYD68182.1"/>
    </source>
</evidence>
<dbReference type="EMBL" id="NKUB01000051">
    <property type="protein sequence ID" value="PYD68182.1"/>
    <property type="molecule type" value="Genomic_DNA"/>
</dbReference>
<keyword evidence="2" id="KW-1185">Reference proteome</keyword>
<comment type="caution">
    <text evidence="1">The sequence shown here is derived from an EMBL/GenBank/DDBJ whole genome shotgun (WGS) entry which is preliminary data.</text>
</comment>
<protein>
    <submittedName>
        <fullName evidence="1">Uncharacterized protein</fullName>
    </submittedName>
</protein>
<dbReference type="Proteomes" id="UP000247371">
    <property type="component" value="Unassembled WGS sequence"/>
</dbReference>
<name>A0A2V4RKV4_9PROT</name>
<organism evidence="1 2">
    <name type="scientific">Komagataeibacter swingsii</name>
    <dbReference type="NCBI Taxonomy" id="215220"/>
    <lineage>
        <taxon>Bacteria</taxon>
        <taxon>Pseudomonadati</taxon>
        <taxon>Pseudomonadota</taxon>
        <taxon>Alphaproteobacteria</taxon>
        <taxon>Acetobacterales</taxon>
        <taxon>Acetobacteraceae</taxon>
        <taxon>Komagataeibacter</taxon>
    </lineage>
</organism>
<reference evidence="1 2" key="1">
    <citation type="submission" date="2017-07" db="EMBL/GenBank/DDBJ databases">
        <title>A draft genome sequence of Komagataeibacter swingsii LMG 22125.</title>
        <authorList>
            <person name="Skraban J."/>
            <person name="Cleenwerck I."/>
            <person name="Vandamme P."/>
            <person name="Trcek J."/>
        </authorList>
    </citation>
    <scope>NUCLEOTIDE SEQUENCE [LARGE SCALE GENOMIC DNA]</scope>
    <source>
        <strain evidence="1 2">LMG 22125</strain>
    </source>
</reference>
<gene>
    <name evidence="1" type="ORF">CFR76_16545</name>
</gene>